<evidence type="ECO:0000313" key="5">
    <source>
        <dbReference type="EMBL" id="TNC33663.1"/>
    </source>
</evidence>
<dbReference type="Pfam" id="PF00106">
    <property type="entry name" value="adh_short"/>
    <property type="match status" value="1"/>
</dbReference>
<evidence type="ECO:0000313" key="7">
    <source>
        <dbReference type="Proteomes" id="UP000306740"/>
    </source>
</evidence>
<dbReference type="InterPro" id="IPR036291">
    <property type="entry name" value="NAD(P)-bd_dom_sf"/>
</dbReference>
<dbReference type="InterPro" id="IPR002347">
    <property type="entry name" value="SDR_fam"/>
</dbReference>
<reference evidence="5 7" key="1">
    <citation type="submission" date="2019-05" db="EMBL/GenBank/DDBJ databases">
        <title>Mumia sp. nov., isolated from the intestinal contents of plateau pika (Ochotona curzoniae) in the Qinghai-Tibet plateau of China.</title>
        <authorList>
            <person name="Tian Z."/>
        </authorList>
    </citation>
    <scope>NUCLEOTIDE SEQUENCE [LARGE SCALE GENOMIC DNA]</scope>
    <source>
        <strain evidence="7">527</strain>
        <strain evidence="5">Z527</strain>
    </source>
</reference>
<evidence type="ECO:0000256" key="3">
    <source>
        <dbReference type="ARBA" id="ARBA00023002"/>
    </source>
</evidence>
<dbReference type="GO" id="GO:0016616">
    <property type="term" value="F:oxidoreductase activity, acting on the CH-OH group of donors, NAD or NADP as acceptor"/>
    <property type="evidence" value="ECO:0007669"/>
    <property type="project" value="InterPro"/>
</dbReference>
<keyword evidence="2" id="KW-0521">NADP</keyword>
<evidence type="ECO:0000256" key="2">
    <source>
        <dbReference type="ARBA" id="ARBA00022857"/>
    </source>
</evidence>
<dbReference type="EMBL" id="VDFR01000130">
    <property type="protein sequence ID" value="TNC37073.1"/>
    <property type="molecule type" value="Genomic_DNA"/>
</dbReference>
<keyword evidence="3" id="KW-0560">Oxidoreductase</keyword>
<comment type="similarity">
    <text evidence="1 4">Belongs to the short-chain dehydrogenases/reductases (SDR) family.</text>
</comment>
<dbReference type="PANTHER" id="PTHR43490:SF99">
    <property type="entry name" value="SHORT-CHAIN DEHYDROGENASE_REDUCTASE"/>
    <property type="match status" value="1"/>
</dbReference>
<gene>
    <name evidence="6" type="ORF">FHE65_25620</name>
    <name evidence="5" type="ORF">FHE65_28690</name>
</gene>
<dbReference type="OrthoDB" id="9781117at2"/>
<accession>A0A5C4MEY5</accession>
<dbReference type="RefSeq" id="WP_139106863.1">
    <property type="nucleotide sequence ID" value="NZ_VDFR01000130.1"/>
</dbReference>
<dbReference type="Proteomes" id="UP000306740">
    <property type="component" value="Unassembled WGS sequence"/>
</dbReference>
<evidence type="ECO:0000256" key="4">
    <source>
        <dbReference type="RuleBase" id="RU000363"/>
    </source>
</evidence>
<dbReference type="InterPro" id="IPR020904">
    <property type="entry name" value="Sc_DH/Rdtase_CS"/>
</dbReference>
<protein>
    <submittedName>
        <fullName evidence="5">SDR family oxidoreductase</fullName>
    </submittedName>
</protein>
<dbReference type="PRINTS" id="PR00080">
    <property type="entry name" value="SDRFAMILY"/>
</dbReference>
<proteinExistence type="inferred from homology"/>
<dbReference type="CDD" id="cd05324">
    <property type="entry name" value="carb_red_PTCR-like_SDR_c"/>
    <property type="match status" value="1"/>
</dbReference>
<dbReference type="EMBL" id="VDFR01000167">
    <property type="protein sequence ID" value="TNC33663.1"/>
    <property type="molecule type" value="Genomic_DNA"/>
</dbReference>
<dbReference type="AlphaFoldDB" id="A0A5C4MEY5"/>
<dbReference type="PANTHER" id="PTHR43490">
    <property type="entry name" value="(+)-NEOMENTHOL DEHYDROGENASE"/>
    <property type="match status" value="1"/>
</dbReference>
<dbReference type="PRINTS" id="PR00081">
    <property type="entry name" value="GDHRDH"/>
</dbReference>
<evidence type="ECO:0000313" key="6">
    <source>
        <dbReference type="EMBL" id="TNC37073.1"/>
    </source>
</evidence>
<dbReference type="InterPro" id="IPR045313">
    <property type="entry name" value="CBR1-like"/>
</dbReference>
<comment type="caution">
    <text evidence="5">The sequence shown here is derived from an EMBL/GenBank/DDBJ whole genome shotgun (WGS) entry which is preliminary data.</text>
</comment>
<dbReference type="Gene3D" id="3.40.50.720">
    <property type="entry name" value="NAD(P)-binding Rossmann-like Domain"/>
    <property type="match status" value="1"/>
</dbReference>
<evidence type="ECO:0000256" key="1">
    <source>
        <dbReference type="ARBA" id="ARBA00006484"/>
    </source>
</evidence>
<dbReference type="PROSITE" id="PS00061">
    <property type="entry name" value="ADH_SHORT"/>
    <property type="match status" value="1"/>
</dbReference>
<organism evidence="5 7">
    <name type="scientific">Mumia zhuanghuii</name>
    <dbReference type="NCBI Taxonomy" id="2585211"/>
    <lineage>
        <taxon>Bacteria</taxon>
        <taxon>Bacillati</taxon>
        <taxon>Actinomycetota</taxon>
        <taxon>Actinomycetes</taxon>
        <taxon>Propionibacteriales</taxon>
        <taxon>Nocardioidaceae</taxon>
        <taxon>Mumia</taxon>
    </lineage>
</organism>
<dbReference type="SUPFAM" id="SSF51735">
    <property type="entry name" value="NAD(P)-binding Rossmann-fold domains"/>
    <property type="match status" value="1"/>
</dbReference>
<sequence length="243" mass="24930">MTTTRTTTTTALVTGANKGIGYETARQLAGLGWTVWLGARDTELGRKAADALRGEDLDVRPVTLDVTDDASVAAAVTTVENSATGLDVLVNNAGVSGSLHAPADTVATDFLAVYAVNLLGPVRVTHAFLPLLRRSTHPRVVNVSSGLGSFGITGDPARLEHGLVDLVYPSSKAALNMVTTMYATGLPGIAVNAADPGYTATDLNGHSGTQTVAEGARASVRAATVEPQGPTGAFFGADGFLPW</sequence>
<name>A0A5C4MEY5_9ACTN</name>